<evidence type="ECO:0000256" key="3">
    <source>
        <dbReference type="ARBA" id="ARBA00022692"/>
    </source>
</evidence>
<dbReference type="EMBL" id="ATBP01000101">
    <property type="protein sequence ID" value="ETR72904.1"/>
    <property type="molecule type" value="Genomic_DNA"/>
</dbReference>
<organism evidence="7 8">
    <name type="scientific">Candidatus Magnetoglobus multicellularis str. Araruama</name>
    <dbReference type="NCBI Taxonomy" id="890399"/>
    <lineage>
        <taxon>Bacteria</taxon>
        <taxon>Pseudomonadati</taxon>
        <taxon>Thermodesulfobacteriota</taxon>
        <taxon>Desulfobacteria</taxon>
        <taxon>Desulfobacterales</taxon>
        <taxon>Desulfobacteraceae</taxon>
        <taxon>Candidatus Magnetoglobus</taxon>
    </lineage>
</organism>
<dbReference type="Pfam" id="PF04277">
    <property type="entry name" value="OAD_gamma"/>
    <property type="match status" value="1"/>
</dbReference>
<keyword evidence="2" id="KW-1003">Cell membrane</keyword>
<reference evidence="8" key="1">
    <citation type="submission" date="2012-11" db="EMBL/GenBank/DDBJ databases">
        <authorList>
            <person name="Lucero-Rivera Y.E."/>
            <person name="Tovar-Ramirez D."/>
        </authorList>
    </citation>
    <scope>NUCLEOTIDE SEQUENCE [LARGE SCALE GENOMIC DNA]</scope>
    <source>
        <strain evidence="8">Araruama</strain>
    </source>
</reference>
<proteinExistence type="predicted"/>
<name>A0A1V1PDN5_9BACT</name>
<gene>
    <name evidence="7" type="ORF">OMM_07271</name>
</gene>
<evidence type="ECO:0000256" key="1">
    <source>
        <dbReference type="ARBA" id="ARBA00004236"/>
    </source>
</evidence>
<evidence type="ECO:0000256" key="2">
    <source>
        <dbReference type="ARBA" id="ARBA00022475"/>
    </source>
</evidence>
<dbReference type="AlphaFoldDB" id="A0A1V1PDN5"/>
<keyword evidence="4 6" id="KW-1133">Transmembrane helix</keyword>
<evidence type="ECO:0000256" key="5">
    <source>
        <dbReference type="ARBA" id="ARBA00023136"/>
    </source>
</evidence>
<comment type="caution">
    <text evidence="7">The sequence shown here is derived from an EMBL/GenBank/DDBJ whole genome shotgun (WGS) entry which is preliminary data.</text>
</comment>
<evidence type="ECO:0000256" key="6">
    <source>
        <dbReference type="SAM" id="Phobius"/>
    </source>
</evidence>
<keyword evidence="3 6" id="KW-0812">Transmembrane</keyword>
<keyword evidence="5 6" id="KW-0472">Membrane</keyword>
<dbReference type="Proteomes" id="UP000189670">
    <property type="component" value="Unassembled WGS sequence"/>
</dbReference>
<evidence type="ECO:0008006" key="9">
    <source>
        <dbReference type="Google" id="ProtNLM"/>
    </source>
</evidence>
<evidence type="ECO:0000313" key="8">
    <source>
        <dbReference type="Proteomes" id="UP000189670"/>
    </source>
</evidence>
<dbReference type="GO" id="GO:0036376">
    <property type="term" value="P:sodium ion export across plasma membrane"/>
    <property type="evidence" value="ECO:0007669"/>
    <property type="project" value="InterPro"/>
</dbReference>
<accession>A0A1V1PDN5</accession>
<sequence>MYGFEAISEHNGWAISIVGVLIVFTGLVTLSLLIRLFPKIIEIIEGTGKPKSQSKNQKKVPFGLNTQWMIKLTKRSSNINT</sequence>
<feature type="transmembrane region" description="Helical" evidence="6">
    <location>
        <begin position="12"/>
        <end position="34"/>
    </location>
</feature>
<comment type="subcellular location">
    <subcellularLocation>
        <location evidence="1">Cell membrane</location>
    </subcellularLocation>
</comment>
<evidence type="ECO:0000313" key="7">
    <source>
        <dbReference type="EMBL" id="ETR72904.1"/>
    </source>
</evidence>
<dbReference type="GO" id="GO:0005886">
    <property type="term" value="C:plasma membrane"/>
    <property type="evidence" value="ECO:0007669"/>
    <property type="project" value="UniProtKB-SubCell"/>
</dbReference>
<protein>
    <recommendedName>
        <fullName evidence="9">Oxaloacetate decarboxylase, gamma chain</fullName>
    </recommendedName>
</protein>
<dbReference type="GO" id="GO:0015081">
    <property type="term" value="F:sodium ion transmembrane transporter activity"/>
    <property type="evidence" value="ECO:0007669"/>
    <property type="project" value="InterPro"/>
</dbReference>
<evidence type="ECO:0000256" key="4">
    <source>
        <dbReference type="ARBA" id="ARBA00022989"/>
    </source>
</evidence>
<dbReference type="InterPro" id="IPR005899">
    <property type="entry name" value="Na_pump_deCOase"/>
</dbReference>